<sequence length="102" mass="10780">MTPEGGEGSGQKAGGGEGDGHSGRRGEGDVETDLAREDEGQTSPAAMDVVSDLDGERLAKESKLGKDPEVGMEFESREAVYDFYKAYGKRSINCTAVFAGWS</sequence>
<evidence type="ECO:0000256" key="1">
    <source>
        <dbReference type="SAM" id="MobiDB-lite"/>
    </source>
</evidence>
<gene>
    <name evidence="2" type="ORF">CEPIT_LOCUS40717</name>
</gene>
<keyword evidence="3" id="KW-1185">Reference proteome</keyword>
<protein>
    <submittedName>
        <fullName evidence="2">Uncharacterized protein</fullName>
    </submittedName>
</protein>
<organism evidence="2 3">
    <name type="scientific">Cuscuta epithymum</name>
    <dbReference type="NCBI Taxonomy" id="186058"/>
    <lineage>
        <taxon>Eukaryota</taxon>
        <taxon>Viridiplantae</taxon>
        <taxon>Streptophyta</taxon>
        <taxon>Embryophyta</taxon>
        <taxon>Tracheophyta</taxon>
        <taxon>Spermatophyta</taxon>
        <taxon>Magnoliopsida</taxon>
        <taxon>eudicotyledons</taxon>
        <taxon>Gunneridae</taxon>
        <taxon>Pentapetalae</taxon>
        <taxon>asterids</taxon>
        <taxon>lamiids</taxon>
        <taxon>Solanales</taxon>
        <taxon>Convolvulaceae</taxon>
        <taxon>Cuscuteae</taxon>
        <taxon>Cuscuta</taxon>
        <taxon>Cuscuta subgen. Cuscuta</taxon>
    </lineage>
</organism>
<evidence type="ECO:0000313" key="3">
    <source>
        <dbReference type="Proteomes" id="UP001152523"/>
    </source>
</evidence>
<name>A0AAV0G6P7_9ASTE</name>
<reference evidence="2" key="1">
    <citation type="submission" date="2022-07" db="EMBL/GenBank/DDBJ databases">
        <authorList>
            <person name="Macas J."/>
            <person name="Novak P."/>
            <person name="Neumann P."/>
        </authorList>
    </citation>
    <scope>NUCLEOTIDE SEQUENCE</scope>
</reference>
<feature type="compositionally biased region" description="Basic and acidic residues" evidence="1">
    <location>
        <begin position="18"/>
        <end position="39"/>
    </location>
</feature>
<proteinExistence type="predicted"/>
<feature type="compositionally biased region" description="Gly residues" evidence="1">
    <location>
        <begin position="1"/>
        <end position="17"/>
    </location>
</feature>
<comment type="caution">
    <text evidence="2">The sequence shown here is derived from an EMBL/GenBank/DDBJ whole genome shotgun (WGS) entry which is preliminary data.</text>
</comment>
<accession>A0AAV0G6P7</accession>
<dbReference type="Proteomes" id="UP001152523">
    <property type="component" value="Unassembled WGS sequence"/>
</dbReference>
<feature type="region of interest" description="Disordered" evidence="1">
    <location>
        <begin position="1"/>
        <end position="52"/>
    </location>
</feature>
<dbReference type="AlphaFoldDB" id="A0AAV0G6P7"/>
<dbReference type="EMBL" id="CAMAPF010001051">
    <property type="protein sequence ID" value="CAH9143511.1"/>
    <property type="molecule type" value="Genomic_DNA"/>
</dbReference>
<evidence type="ECO:0000313" key="2">
    <source>
        <dbReference type="EMBL" id="CAH9143511.1"/>
    </source>
</evidence>